<gene>
    <name evidence="2" type="ORF">WDZ17_01110</name>
</gene>
<dbReference type="SUPFAM" id="SSF51735">
    <property type="entry name" value="NAD(P)-binding Rossmann-fold domains"/>
    <property type="match status" value="1"/>
</dbReference>
<dbReference type="RefSeq" id="WP_339573284.1">
    <property type="nucleotide sequence ID" value="NZ_JBBIAA010000001.1"/>
</dbReference>
<evidence type="ECO:0000259" key="1">
    <source>
        <dbReference type="Pfam" id="PF05368"/>
    </source>
</evidence>
<dbReference type="EMBL" id="JBBIAA010000001">
    <property type="protein sequence ID" value="MEJ5943893.1"/>
    <property type="molecule type" value="Genomic_DNA"/>
</dbReference>
<dbReference type="Gene3D" id="3.40.50.720">
    <property type="entry name" value="NAD(P)-binding Rossmann-like Domain"/>
    <property type="match status" value="1"/>
</dbReference>
<dbReference type="Proteomes" id="UP001387100">
    <property type="component" value="Unassembled WGS sequence"/>
</dbReference>
<organism evidence="2 3">
    <name type="scientific">Pseudokineococcus basanitobsidens</name>
    <dbReference type="NCBI Taxonomy" id="1926649"/>
    <lineage>
        <taxon>Bacteria</taxon>
        <taxon>Bacillati</taxon>
        <taxon>Actinomycetota</taxon>
        <taxon>Actinomycetes</taxon>
        <taxon>Kineosporiales</taxon>
        <taxon>Kineosporiaceae</taxon>
        <taxon>Pseudokineococcus</taxon>
    </lineage>
</organism>
<accession>A0ABU8RFU6</accession>
<sequence length="286" mass="29519">MSIVVTGATGHLGHLVVEALLARGVPADQVLATGRRTDRLEELAGLGVRTAQVDHDDPTTLDAVLQPGDTVLLVSGSTPGARMDQHRAVIGAATRAEVGHLVYTSATRADDTDLVLAPEHAQTEEALRASGLPVTVLRNNWYTENYAADLERARQSGVLAAGAGDGRVASATRADYAAATAAVLADPAEHAGRTYELGGDSAWDYDELAAAMGEVLGREVTYERLSADAQGAALRSAGLDEGTTAFVVALDQNIAGGALDVVTGDLARLAGRPTTPLVEGLRPLVG</sequence>
<name>A0ABU8RFU6_9ACTN</name>
<evidence type="ECO:0000313" key="3">
    <source>
        <dbReference type="Proteomes" id="UP001387100"/>
    </source>
</evidence>
<dbReference type="PANTHER" id="PTHR47129:SF1">
    <property type="entry name" value="NMRA-LIKE DOMAIN-CONTAINING PROTEIN"/>
    <property type="match status" value="1"/>
</dbReference>
<dbReference type="InterPro" id="IPR008030">
    <property type="entry name" value="NmrA-like"/>
</dbReference>
<dbReference type="Pfam" id="PF05368">
    <property type="entry name" value="NmrA"/>
    <property type="match status" value="1"/>
</dbReference>
<keyword evidence="3" id="KW-1185">Reference proteome</keyword>
<evidence type="ECO:0000313" key="2">
    <source>
        <dbReference type="EMBL" id="MEJ5943893.1"/>
    </source>
</evidence>
<proteinExistence type="predicted"/>
<dbReference type="PANTHER" id="PTHR47129">
    <property type="entry name" value="QUINONE OXIDOREDUCTASE 2"/>
    <property type="match status" value="1"/>
</dbReference>
<reference evidence="2 3" key="1">
    <citation type="journal article" date="2017" name="Int. J. Syst. Evol. Microbiol.">
        <title>Pseudokineococcus basanitobsidens sp. nov., isolated from volcanic rock.</title>
        <authorList>
            <person name="Lee D.W."/>
            <person name="Park M.Y."/>
            <person name="Kim J.J."/>
            <person name="Kim B.S."/>
        </authorList>
    </citation>
    <scope>NUCLEOTIDE SEQUENCE [LARGE SCALE GENOMIC DNA]</scope>
    <source>
        <strain evidence="2 3">DSM 103726</strain>
    </source>
</reference>
<comment type="caution">
    <text evidence="2">The sequence shown here is derived from an EMBL/GenBank/DDBJ whole genome shotgun (WGS) entry which is preliminary data.</text>
</comment>
<protein>
    <submittedName>
        <fullName evidence="2">NmrA family NAD(P)-binding protein</fullName>
    </submittedName>
</protein>
<dbReference type="Gene3D" id="3.90.25.10">
    <property type="entry name" value="UDP-galactose 4-epimerase, domain 1"/>
    <property type="match status" value="1"/>
</dbReference>
<dbReference type="InterPro" id="IPR052718">
    <property type="entry name" value="NmrA-type_oxidoreductase"/>
</dbReference>
<dbReference type="InterPro" id="IPR036291">
    <property type="entry name" value="NAD(P)-bd_dom_sf"/>
</dbReference>
<feature type="domain" description="NmrA-like" evidence="1">
    <location>
        <begin position="3"/>
        <end position="226"/>
    </location>
</feature>